<comment type="caution">
    <text evidence="5">The sequence shown here is derived from an EMBL/GenBank/DDBJ whole genome shotgun (WGS) entry which is preliminary data.</text>
</comment>
<feature type="compositionally biased region" description="Polar residues" evidence="2">
    <location>
        <begin position="231"/>
        <end position="256"/>
    </location>
</feature>
<feature type="compositionally biased region" description="Basic and acidic residues" evidence="2">
    <location>
        <begin position="288"/>
        <end position="300"/>
    </location>
</feature>
<name>A0AAV9U0I7_9PEZI</name>
<feature type="compositionally biased region" description="Polar residues" evidence="2">
    <location>
        <begin position="202"/>
        <end position="215"/>
    </location>
</feature>
<feature type="region of interest" description="Disordered" evidence="2">
    <location>
        <begin position="706"/>
        <end position="725"/>
    </location>
</feature>
<evidence type="ECO:0000313" key="5">
    <source>
        <dbReference type="EMBL" id="KAK6332708.1"/>
    </source>
</evidence>
<evidence type="ECO:0000256" key="2">
    <source>
        <dbReference type="SAM" id="MobiDB-lite"/>
    </source>
</evidence>
<dbReference type="EMBL" id="JAVHNQ010000014">
    <property type="protein sequence ID" value="KAK6332708.1"/>
    <property type="molecule type" value="Genomic_DNA"/>
</dbReference>
<feature type="compositionally biased region" description="Low complexity" evidence="2">
    <location>
        <begin position="91"/>
        <end position="101"/>
    </location>
</feature>
<evidence type="ECO:0000256" key="1">
    <source>
        <dbReference type="SAM" id="Coils"/>
    </source>
</evidence>
<dbReference type="Gene3D" id="1.10.287.1490">
    <property type="match status" value="1"/>
</dbReference>
<dbReference type="Pfam" id="PF25078">
    <property type="entry name" value="DUF7801"/>
    <property type="match status" value="1"/>
</dbReference>
<dbReference type="Proteomes" id="UP001375240">
    <property type="component" value="Unassembled WGS sequence"/>
</dbReference>
<feature type="coiled-coil region" evidence="1">
    <location>
        <begin position="470"/>
        <end position="586"/>
    </location>
</feature>
<dbReference type="InterPro" id="IPR029191">
    <property type="entry name" value="Uds1"/>
</dbReference>
<feature type="domain" description="Up-regulated during septation protein 1" evidence="3">
    <location>
        <begin position="21"/>
        <end position="153"/>
    </location>
</feature>
<feature type="compositionally biased region" description="Basic and acidic residues" evidence="2">
    <location>
        <begin position="882"/>
        <end position="908"/>
    </location>
</feature>
<proteinExistence type="predicted"/>
<organism evidence="5 6">
    <name type="scientific">Orbilia brochopaga</name>
    <dbReference type="NCBI Taxonomy" id="3140254"/>
    <lineage>
        <taxon>Eukaryota</taxon>
        <taxon>Fungi</taxon>
        <taxon>Dikarya</taxon>
        <taxon>Ascomycota</taxon>
        <taxon>Pezizomycotina</taxon>
        <taxon>Orbiliomycetes</taxon>
        <taxon>Orbiliales</taxon>
        <taxon>Orbiliaceae</taxon>
        <taxon>Orbilia</taxon>
    </lineage>
</organism>
<keyword evidence="6" id="KW-1185">Reference proteome</keyword>
<evidence type="ECO:0000259" key="4">
    <source>
        <dbReference type="Pfam" id="PF25078"/>
    </source>
</evidence>
<sequence length="916" mass="101979">MAASNTSNASPNFDDNNISWHLLVETAIFDSTSYDLLSHEELDQLKKEQPILVGRIDALRRKLLLETKVRDAARSLSRLHSPSHDAPPPQSSSIPPSGASGFANPDPAAQANVELNASVARCEEINADIYNLDSRLRDVQLRLLRHTAGVLAATHHNNKLRYRSSGDGAVPASSYHIFANKLVQPPLKPPAPEDFDHRSLYRPSSSLDEIQSIRSDSARGLPPSALPSNADPYSTVSLPSNGRLTSQSGAQESRNLSSIDGKLADLNAMVEGILLELRPFLVTPSTDRNGKTPDSSRDAPEQAPGNNIELLEQGLARLRATVLGSGSSFNVSSPNGPKSADQFLAPIWDILSHYEESIRRGGIESEDQQLDPSTIDISGRLDGGIEVEGKGIEHLGAKIRLLTQGALRLTKEQSNLREQLSQMSLQKQLEMQKNEDAKTSHEQQILGLTNSLSNTLNELSQVSSHQDSNALQLKQEVGKLRSELGEKERLHKAQLEELQTGFEAQQDELEERYNAAIRTAREQEHTLAEQLRLKEEEFNQVTETLERHLIEARDSEKKLGEQQEMIDSLRTQINKSQADMSQNESESLIGRKKLEDLGEKLQARETHILALEKNLSELTESYNVISAQREGQSRTIRTLQATVEDLQEKLEEKNIHLAEHRSACEGLKYQLEESKTSQTELEADVTKLEAEIQRLTAEVERLAADLETTRTNSRQHDRETEGKPQAALDADLIAELENLSKRNQELMEANAMLQTKIADPRPSKEAGLAADHQNLKAKCESLQKELKGMLFDYEALMKSSVDFEAERLRLETQIDALQDKLETAESSLADERIRWLGGGSSAKTPTIQANGVNTPVASSGETMTMAVLRAEFKKMIKDMRTEHSKALRGEQEARRKLENELRQTKRDYTQLQKQSS</sequence>
<accession>A0AAV9U0I7</accession>
<evidence type="ECO:0008006" key="7">
    <source>
        <dbReference type="Google" id="ProtNLM"/>
    </source>
</evidence>
<feature type="region of interest" description="Disordered" evidence="2">
    <location>
        <begin position="76"/>
        <end position="107"/>
    </location>
</feature>
<reference evidence="5 6" key="1">
    <citation type="submission" date="2019-10" db="EMBL/GenBank/DDBJ databases">
        <authorList>
            <person name="Palmer J.M."/>
        </authorList>
    </citation>
    <scope>NUCLEOTIDE SEQUENCE [LARGE SCALE GENOMIC DNA]</scope>
    <source>
        <strain evidence="5 6">TWF696</strain>
    </source>
</reference>
<gene>
    <name evidence="5" type="ORF">TWF696_002733</name>
</gene>
<feature type="region of interest" description="Disordered" evidence="2">
    <location>
        <begin position="185"/>
        <end position="256"/>
    </location>
</feature>
<dbReference type="AlphaFoldDB" id="A0AAV9U0I7"/>
<feature type="region of interest" description="Disordered" evidence="2">
    <location>
        <begin position="283"/>
        <end position="305"/>
    </location>
</feature>
<evidence type="ECO:0000259" key="3">
    <source>
        <dbReference type="Pfam" id="PF15456"/>
    </source>
</evidence>
<feature type="region of interest" description="Disordered" evidence="2">
    <location>
        <begin position="882"/>
        <end position="916"/>
    </location>
</feature>
<dbReference type="Pfam" id="PF15456">
    <property type="entry name" value="Uds1"/>
    <property type="match status" value="1"/>
</dbReference>
<dbReference type="InterPro" id="IPR056703">
    <property type="entry name" value="DUF7801"/>
</dbReference>
<feature type="compositionally biased region" description="Basic and acidic residues" evidence="2">
    <location>
        <begin position="706"/>
        <end position="722"/>
    </location>
</feature>
<evidence type="ECO:0000313" key="6">
    <source>
        <dbReference type="Proteomes" id="UP001375240"/>
    </source>
</evidence>
<feature type="domain" description="DUF7801" evidence="4">
    <location>
        <begin position="673"/>
        <end position="837"/>
    </location>
</feature>
<protein>
    <recommendedName>
        <fullName evidence="7">Up-regulated during septation protein 1 domain-containing protein</fullName>
    </recommendedName>
</protein>
<keyword evidence="1" id="KW-0175">Coiled coil</keyword>